<keyword evidence="1" id="KW-0175">Coiled coil</keyword>
<evidence type="ECO:0000256" key="2">
    <source>
        <dbReference type="SAM" id="Phobius"/>
    </source>
</evidence>
<accession>A0A0C9VD97</accession>
<feature type="coiled-coil region" evidence="1">
    <location>
        <begin position="233"/>
        <end position="342"/>
    </location>
</feature>
<organism evidence="3 4">
    <name type="scientific">Hydnomerulius pinastri MD-312</name>
    <dbReference type="NCBI Taxonomy" id="994086"/>
    <lineage>
        <taxon>Eukaryota</taxon>
        <taxon>Fungi</taxon>
        <taxon>Dikarya</taxon>
        <taxon>Basidiomycota</taxon>
        <taxon>Agaricomycotina</taxon>
        <taxon>Agaricomycetes</taxon>
        <taxon>Agaricomycetidae</taxon>
        <taxon>Boletales</taxon>
        <taxon>Boletales incertae sedis</taxon>
        <taxon>Leucogyrophana</taxon>
    </lineage>
</organism>
<gene>
    <name evidence="3" type="ORF">HYDPIDRAFT_40949</name>
</gene>
<reference evidence="3 4" key="1">
    <citation type="submission" date="2014-04" db="EMBL/GenBank/DDBJ databases">
        <title>Evolutionary Origins and Diversification of the Mycorrhizal Mutualists.</title>
        <authorList>
            <consortium name="DOE Joint Genome Institute"/>
            <consortium name="Mycorrhizal Genomics Consortium"/>
            <person name="Kohler A."/>
            <person name="Kuo A."/>
            <person name="Nagy L.G."/>
            <person name="Floudas D."/>
            <person name="Copeland A."/>
            <person name="Barry K.W."/>
            <person name="Cichocki N."/>
            <person name="Veneault-Fourrey C."/>
            <person name="LaButti K."/>
            <person name="Lindquist E.A."/>
            <person name="Lipzen A."/>
            <person name="Lundell T."/>
            <person name="Morin E."/>
            <person name="Murat C."/>
            <person name="Riley R."/>
            <person name="Ohm R."/>
            <person name="Sun H."/>
            <person name="Tunlid A."/>
            <person name="Henrissat B."/>
            <person name="Grigoriev I.V."/>
            <person name="Hibbett D.S."/>
            <person name="Martin F."/>
        </authorList>
    </citation>
    <scope>NUCLEOTIDE SEQUENCE [LARGE SCALE GENOMIC DNA]</scope>
    <source>
        <strain evidence="3 4">MD-312</strain>
    </source>
</reference>
<sequence length="434" mass="48950">MMRVRSGFVMEGERTDRKRPITVSHKPVYLSGLEGMPGHKSQVNCFRSGIILQPPLIRPGSGTPYSILQLLRWHKFSTHPIRVHVDLLKVAMSSTTEISEQEKIKFLQDAVEALKDKGNVEKFTEAIKFIGRVAVYTDEAFDKINRTLLKFVRESGSDFPEIEGYQTRWAGYQATWQKNLKYSRELANVASGDYKRYNEIFLEIVDRIKIASDIPEAAAALNAFGEETPPPNLDGLSYKFQELQRDVAEFKKDFDEYAKNKGVELEEEAKELAEKIDGLEKAITDLDKKIKDATIALAVVTPFFWIGGIVAGSMLAKYNSERKDKQADLDKARTDLEDVNRKQKALAHIKSEFDGLTPSFTIISLSLGIFADTWASFHGQAIQFSSTLSKLQDPQKIPVVFKLSVKLARDMAEPLQHALEVYANEIAAHFPIES</sequence>
<dbReference type="HOGENOM" id="CLU_051707_1_0_1"/>
<feature type="transmembrane region" description="Helical" evidence="2">
    <location>
        <begin position="295"/>
        <end position="316"/>
    </location>
</feature>
<dbReference type="Gene3D" id="1.20.1170.10">
    <property type="match status" value="1"/>
</dbReference>
<protein>
    <submittedName>
        <fullName evidence="3">Uncharacterized protein</fullName>
    </submittedName>
</protein>
<dbReference type="OrthoDB" id="3198211at2759"/>
<dbReference type="Proteomes" id="UP000053820">
    <property type="component" value="Unassembled WGS sequence"/>
</dbReference>
<evidence type="ECO:0000256" key="1">
    <source>
        <dbReference type="SAM" id="Coils"/>
    </source>
</evidence>
<keyword evidence="2" id="KW-0812">Transmembrane</keyword>
<keyword evidence="2" id="KW-0472">Membrane</keyword>
<dbReference type="AlphaFoldDB" id="A0A0C9VD97"/>
<evidence type="ECO:0000313" key="4">
    <source>
        <dbReference type="Proteomes" id="UP000053820"/>
    </source>
</evidence>
<proteinExistence type="predicted"/>
<name>A0A0C9VD97_9AGAM</name>
<keyword evidence="4" id="KW-1185">Reference proteome</keyword>
<keyword evidence="2" id="KW-1133">Transmembrane helix</keyword>
<evidence type="ECO:0000313" key="3">
    <source>
        <dbReference type="EMBL" id="KIJ63534.1"/>
    </source>
</evidence>
<dbReference type="EMBL" id="KN839850">
    <property type="protein sequence ID" value="KIJ63534.1"/>
    <property type="molecule type" value="Genomic_DNA"/>
</dbReference>
<dbReference type="SUPFAM" id="SSF58100">
    <property type="entry name" value="Bacterial hemolysins"/>
    <property type="match status" value="1"/>
</dbReference>